<sequence length="169" mass="18129">MPVGLSRGSASKVKRRMFPSGIKDGCADGARPKRSRLWSLGGSDVFDIRGVAGRVPLGEVAMQRSQTHSNAISTRANAPKQTSGHLNDLMSLNFENVHSKIVSSCLLFLSEIGVFATPATAGGVRCRGPAGCQSKRAPVATNQLLREVRRSPARARHLITRRGRGERAV</sequence>
<gene>
    <name evidence="1" type="ORF">IPOD504_LOCUS228</name>
</gene>
<reference evidence="1" key="1">
    <citation type="submission" date="2022-03" db="EMBL/GenBank/DDBJ databases">
        <authorList>
            <person name="Martin H S."/>
        </authorList>
    </citation>
    <scope>NUCLEOTIDE SEQUENCE</scope>
</reference>
<organism evidence="1 2">
    <name type="scientific">Iphiclides podalirius</name>
    <name type="common">scarce swallowtail</name>
    <dbReference type="NCBI Taxonomy" id="110791"/>
    <lineage>
        <taxon>Eukaryota</taxon>
        <taxon>Metazoa</taxon>
        <taxon>Ecdysozoa</taxon>
        <taxon>Arthropoda</taxon>
        <taxon>Hexapoda</taxon>
        <taxon>Insecta</taxon>
        <taxon>Pterygota</taxon>
        <taxon>Neoptera</taxon>
        <taxon>Endopterygota</taxon>
        <taxon>Lepidoptera</taxon>
        <taxon>Glossata</taxon>
        <taxon>Ditrysia</taxon>
        <taxon>Papilionoidea</taxon>
        <taxon>Papilionidae</taxon>
        <taxon>Papilioninae</taxon>
        <taxon>Iphiclides</taxon>
    </lineage>
</organism>
<name>A0ABN8HJW7_9NEOP</name>
<keyword evidence="2" id="KW-1185">Reference proteome</keyword>
<dbReference type="Proteomes" id="UP000837857">
    <property type="component" value="Chromosome 1"/>
</dbReference>
<evidence type="ECO:0000313" key="1">
    <source>
        <dbReference type="EMBL" id="CAH2034648.1"/>
    </source>
</evidence>
<dbReference type="EMBL" id="OW152813">
    <property type="protein sequence ID" value="CAH2034648.1"/>
    <property type="molecule type" value="Genomic_DNA"/>
</dbReference>
<feature type="non-terminal residue" evidence="1">
    <location>
        <position position="1"/>
    </location>
</feature>
<accession>A0ABN8HJW7</accession>
<proteinExistence type="predicted"/>
<protein>
    <submittedName>
        <fullName evidence="1">Uncharacterized protein</fullName>
    </submittedName>
</protein>
<evidence type="ECO:0000313" key="2">
    <source>
        <dbReference type="Proteomes" id="UP000837857"/>
    </source>
</evidence>